<proteinExistence type="predicted"/>
<dbReference type="RefSeq" id="WP_408126464.1">
    <property type="nucleotide sequence ID" value="NZ_JBFNFH010000006.1"/>
</dbReference>
<dbReference type="Proteomes" id="UP001629536">
    <property type="component" value="Unassembled WGS sequence"/>
</dbReference>
<reference evidence="1 2" key="1">
    <citation type="journal article" date="2024" name="Front. Microbiol.">
        <title>Pangenomic and biochemical analyses of Helcococcus ovis reveal widespread tetracycline resistance and a novel bacterial species, Helcococcus bovis.</title>
        <authorList>
            <person name="Cunha F."/>
            <person name="Zhai Y."/>
            <person name="Casaro S."/>
            <person name="Jones K.L."/>
            <person name="Hernandez M."/>
            <person name="Bisinotto R.S."/>
            <person name="Kariyawasam S."/>
            <person name="Brown M.B."/>
            <person name="Phillips A."/>
            <person name="Jeong K.C."/>
            <person name="Galvao K.N."/>
        </authorList>
    </citation>
    <scope>NUCLEOTIDE SEQUENCE [LARGE SCALE GENOMIC DNA]</scope>
    <source>
        <strain evidence="1 2">KG197</strain>
    </source>
</reference>
<organism evidence="1 2">
    <name type="scientific">Helcococcus bovis</name>
    <dbReference type="NCBI Taxonomy" id="3153252"/>
    <lineage>
        <taxon>Bacteria</taxon>
        <taxon>Bacillati</taxon>
        <taxon>Bacillota</taxon>
        <taxon>Tissierellia</taxon>
        <taxon>Tissierellales</taxon>
        <taxon>Peptoniphilaceae</taxon>
        <taxon>Helcococcus</taxon>
    </lineage>
</organism>
<comment type="caution">
    <text evidence="1">The sequence shown here is derived from an EMBL/GenBank/DDBJ whole genome shotgun (WGS) entry which is preliminary data.</text>
</comment>
<sequence>MKNIKIDSLTDAVMKELNYFKKVTTKDLKEEVKNTANNIKKDISKNAPVKSGKYKKSWATKTIKETDNSLEMVVHSRNKYQLAHLLEFGHALRNGGRTSPKPHIKQAEEKGIKEFEENIQRIIKNG</sequence>
<keyword evidence="2" id="KW-1185">Reference proteome</keyword>
<gene>
    <name evidence="1" type="ORF">ABGF40_03665</name>
</gene>
<dbReference type="Pfam" id="PF04883">
    <property type="entry name" value="HK97-gp10_like"/>
    <property type="match status" value="1"/>
</dbReference>
<dbReference type="EMBL" id="JBFNFH010000006">
    <property type="protein sequence ID" value="MFM1524763.1"/>
    <property type="molecule type" value="Genomic_DNA"/>
</dbReference>
<dbReference type="InterPro" id="IPR010064">
    <property type="entry name" value="HK97-gp10_tail"/>
</dbReference>
<protein>
    <submittedName>
        <fullName evidence="1">HK97 gp10 family phage protein</fullName>
    </submittedName>
</protein>
<evidence type="ECO:0000313" key="2">
    <source>
        <dbReference type="Proteomes" id="UP001629536"/>
    </source>
</evidence>
<evidence type="ECO:0000313" key="1">
    <source>
        <dbReference type="EMBL" id="MFM1524763.1"/>
    </source>
</evidence>
<accession>A0ABW9F6K1</accession>
<name>A0ABW9F6K1_9FIRM</name>